<dbReference type="Proteomes" id="UP000523863">
    <property type="component" value="Unassembled WGS sequence"/>
</dbReference>
<evidence type="ECO:0000313" key="7">
    <source>
        <dbReference type="EMBL" id="MBB5599268.1"/>
    </source>
</evidence>
<evidence type="ECO:0000256" key="2">
    <source>
        <dbReference type="ARBA" id="ARBA00022475"/>
    </source>
</evidence>
<proteinExistence type="predicted"/>
<keyword evidence="3 6" id="KW-0812">Transmembrane</keyword>
<evidence type="ECO:0000256" key="5">
    <source>
        <dbReference type="ARBA" id="ARBA00023136"/>
    </source>
</evidence>
<evidence type="ECO:0000256" key="1">
    <source>
        <dbReference type="ARBA" id="ARBA00004141"/>
    </source>
</evidence>
<keyword evidence="4 6" id="KW-1133">Transmembrane helix</keyword>
<dbReference type="EMBL" id="JACHBL010000001">
    <property type="protein sequence ID" value="MBB5599268.1"/>
    <property type="molecule type" value="Genomic_DNA"/>
</dbReference>
<dbReference type="Pfam" id="PF02361">
    <property type="entry name" value="CbiQ"/>
    <property type="match status" value="1"/>
</dbReference>
<keyword evidence="5 6" id="KW-0472">Membrane</keyword>
<feature type="transmembrane region" description="Helical" evidence="6">
    <location>
        <begin position="73"/>
        <end position="91"/>
    </location>
</feature>
<keyword evidence="8" id="KW-1185">Reference proteome</keyword>
<dbReference type="CDD" id="cd16914">
    <property type="entry name" value="EcfT"/>
    <property type="match status" value="1"/>
</dbReference>
<dbReference type="PANTHER" id="PTHR34857:SF2">
    <property type="entry name" value="SLL0384 PROTEIN"/>
    <property type="match status" value="1"/>
</dbReference>
<name>A0A7W9DC10_9MICC</name>
<comment type="caution">
    <text evidence="7">The sequence shown here is derived from an EMBL/GenBank/DDBJ whole genome shotgun (WGS) entry which is preliminary data.</text>
</comment>
<keyword evidence="2" id="KW-1003">Cell membrane</keyword>
<dbReference type="AlphaFoldDB" id="A0A7W9DC10"/>
<evidence type="ECO:0000256" key="4">
    <source>
        <dbReference type="ARBA" id="ARBA00022989"/>
    </source>
</evidence>
<protein>
    <submittedName>
        <fullName evidence="7">Energy-coupling factor transporter transmembrane protein EcfT</fullName>
    </submittedName>
</protein>
<feature type="transmembrane region" description="Helical" evidence="6">
    <location>
        <begin position="242"/>
        <end position="268"/>
    </location>
</feature>
<feature type="transmembrane region" description="Helical" evidence="6">
    <location>
        <begin position="29"/>
        <end position="61"/>
    </location>
</feature>
<dbReference type="PANTHER" id="PTHR34857">
    <property type="entry name" value="SLL0384 PROTEIN"/>
    <property type="match status" value="1"/>
</dbReference>
<dbReference type="GO" id="GO:0005886">
    <property type="term" value="C:plasma membrane"/>
    <property type="evidence" value="ECO:0007669"/>
    <property type="project" value="UniProtKB-ARBA"/>
</dbReference>
<organism evidence="7 8">
    <name type="scientific">Neomicrococcus lactis</name>
    <dbReference type="NCBI Taxonomy" id="732241"/>
    <lineage>
        <taxon>Bacteria</taxon>
        <taxon>Bacillati</taxon>
        <taxon>Actinomycetota</taxon>
        <taxon>Actinomycetes</taxon>
        <taxon>Micrococcales</taxon>
        <taxon>Micrococcaceae</taxon>
        <taxon>Neomicrococcus</taxon>
    </lineage>
</organism>
<evidence type="ECO:0000313" key="8">
    <source>
        <dbReference type="Proteomes" id="UP000523863"/>
    </source>
</evidence>
<gene>
    <name evidence="7" type="ORF">BKA12_002348</name>
</gene>
<comment type="subcellular location">
    <subcellularLocation>
        <location evidence="1">Membrane</location>
        <topology evidence="1">Multi-pass membrane protein</topology>
    </subcellularLocation>
</comment>
<reference evidence="7 8" key="1">
    <citation type="submission" date="2020-08" db="EMBL/GenBank/DDBJ databases">
        <title>Sequencing the genomes of 1000 actinobacteria strains.</title>
        <authorList>
            <person name="Klenk H.-P."/>
        </authorList>
    </citation>
    <scope>NUCLEOTIDE SEQUENCE [LARGE SCALE GENOMIC DNA]</scope>
    <source>
        <strain evidence="7 8">DSM 23694</strain>
    </source>
</reference>
<accession>A0A7W9DC10</accession>
<evidence type="ECO:0000256" key="6">
    <source>
        <dbReference type="SAM" id="Phobius"/>
    </source>
</evidence>
<sequence length="272" mass="28752">MSVTNFDISAADKQRRSAVLMRANPLSKLIAVLAATIPLVVTMDFVSAAVVLVGTLALLPLSGVSPLLFFKRAWILVVASLLTVWGTALIAEDSGRTLLDLGIYTVSEGSLSLAAATGLRAIGIAIPAVLVMASTDPTDLADALAQRAKLPHRFVLGALAAMRLLGLLAEEWKTLGMARRARGVGSFGSPLERLKANAGQAFGLLVQAIRRASRLAMSMEAKGFGGAHRTWARPSTFSWLDLWVVFGGLALGALAVWAAMAAGTWHVVWMNH</sequence>
<feature type="transmembrane region" description="Helical" evidence="6">
    <location>
        <begin position="111"/>
        <end position="133"/>
    </location>
</feature>
<dbReference type="InterPro" id="IPR051611">
    <property type="entry name" value="ECF_transporter_component"/>
</dbReference>
<dbReference type="InterPro" id="IPR003339">
    <property type="entry name" value="ABC/ECF_trnsptr_transmembrane"/>
</dbReference>
<evidence type="ECO:0000256" key="3">
    <source>
        <dbReference type="ARBA" id="ARBA00022692"/>
    </source>
</evidence>